<sequence length="86" mass="10179">MFELPLVDNTHDYFDFRHANYTKISGCLNSFNWLETIRLLDVNSSTDAYELRLKNIYRNIRVAFAIFAQHIRVASTIFSRHLKIVI</sequence>
<gene>
    <name evidence="1" type="ORF">FWK35_00021164</name>
</gene>
<evidence type="ECO:0000313" key="2">
    <source>
        <dbReference type="Proteomes" id="UP000478052"/>
    </source>
</evidence>
<dbReference type="EMBL" id="VUJU01007610">
    <property type="protein sequence ID" value="KAF0742958.1"/>
    <property type="molecule type" value="Genomic_DNA"/>
</dbReference>
<accession>A0A6G0XRL2</accession>
<comment type="caution">
    <text evidence="1">The sequence shown here is derived from an EMBL/GenBank/DDBJ whole genome shotgun (WGS) entry which is preliminary data.</text>
</comment>
<organism evidence="1 2">
    <name type="scientific">Aphis craccivora</name>
    <name type="common">Cowpea aphid</name>
    <dbReference type="NCBI Taxonomy" id="307492"/>
    <lineage>
        <taxon>Eukaryota</taxon>
        <taxon>Metazoa</taxon>
        <taxon>Ecdysozoa</taxon>
        <taxon>Arthropoda</taxon>
        <taxon>Hexapoda</taxon>
        <taxon>Insecta</taxon>
        <taxon>Pterygota</taxon>
        <taxon>Neoptera</taxon>
        <taxon>Paraneoptera</taxon>
        <taxon>Hemiptera</taxon>
        <taxon>Sternorrhyncha</taxon>
        <taxon>Aphidomorpha</taxon>
        <taxon>Aphidoidea</taxon>
        <taxon>Aphididae</taxon>
        <taxon>Aphidini</taxon>
        <taxon>Aphis</taxon>
        <taxon>Aphis</taxon>
    </lineage>
</organism>
<name>A0A6G0XRL2_APHCR</name>
<reference evidence="1 2" key="1">
    <citation type="submission" date="2019-08" db="EMBL/GenBank/DDBJ databases">
        <title>Whole genome of Aphis craccivora.</title>
        <authorList>
            <person name="Voronova N.V."/>
            <person name="Shulinski R.S."/>
            <person name="Bandarenka Y.V."/>
            <person name="Zhorov D.G."/>
            <person name="Warner D."/>
        </authorList>
    </citation>
    <scope>NUCLEOTIDE SEQUENCE [LARGE SCALE GENOMIC DNA]</scope>
    <source>
        <strain evidence="1">180601</strain>
        <tissue evidence="1">Whole Body</tissue>
    </source>
</reference>
<evidence type="ECO:0000313" key="1">
    <source>
        <dbReference type="EMBL" id="KAF0742958.1"/>
    </source>
</evidence>
<proteinExistence type="predicted"/>
<dbReference type="AlphaFoldDB" id="A0A6G0XRL2"/>
<protein>
    <submittedName>
        <fullName evidence="1">Uncharacterized protein</fullName>
    </submittedName>
</protein>
<keyword evidence="2" id="KW-1185">Reference proteome</keyword>
<dbReference type="Proteomes" id="UP000478052">
    <property type="component" value="Unassembled WGS sequence"/>
</dbReference>
<dbReference type="OrthoDB" id="6610828at2759"/>